<protein>
    <recommendedName>
        <fullName evidence="2">GIY-YIG domain-containing protein</fullName>
    </recommendedName>
</protein>
<name>A0A382WKT0_9ZZZZ</name>
<accession>A0A382WKT0</accession>
<reference evidence="1" key="1">
    <citation type="submission" date="2018-05" db="EMBL/GenBank/DDBJ databases">
        <authorList>
            <person name="Lanie J.A."/>
            <person name="Ng W.-L."/>
            <person name="Kazmierczak K.M."/>
            <person name="Andrzejewski T.M."/>
            <person name="Davidsen T.M."/>
            <person name="Wayne K.J."/>
            <person name="Tettelin H."/>
            <person name="Glass J.I."/>
            <person name="Rusch D."/>
            <person name="Podicherti R."/>
            <person name="Tsui H.-C.T."/>
            <person name="Winkler M.E."/>
        </authorList>
    </citation>
    <scope>NUCLEOTIDE SEQUENCE</scope>
</reference>
<proteinExistence type="predicted"/>
<sequence length="133" mass="15570">MTTEDCPDCKSDEKPCGNGHLYIKEFGPKYIERFPHKGEYKACLYVGSTCETVMQRHEKNWTKYNSPNAKHIRDFCDRYNPTHLYDLITKDIFRNPIVLDPRDPGKLVRLEKKLGKNLENRGYWVEGPSQKSS</sequence>
<organism evidence="1">
    <name type="scientific">marine metagenome</name>
    <dbReference type="NCBI Taxonomy" id="408172"/>
    <lineage>
        <taxon>unclassified sequences</taxon>
        <taxon>metagenomes</taxon>
        <taxon>ecological metagenomes</taxon>
    </lineage>
</organism>
<dbReference type="EMBL" id="UINC01160552">
    <property type="protein sequence ID" value="SVD59269.1"/>
    <property type="molecule type" value="Genomic_DNA"/>
</dbReference>
<dbReference type="AlphaFoldDB" id="A0A382WKT0"/>
<evidence type="ECO:0000313" key="1">
    <source>
        <dbReference type="EMBL" id="SVD59269.1"/>
    </source>
</evidence>
<gene>
    <name evidence="1" type="ORF">METZ01_LOCUS412123</name>
</gene>
<evidence type="ECO:0008006" key="2">
    <source>
        <dbReference type="Google" id="ProtNLM"/>
    </source>
</evidence>